<dbReference type="PANTHER" id="PTHR40635">
    <property type="match status" value="1"/>
</dbReference>
<feature type="region of interest" description="Disordered" evidence="1">
    <location>
        <begin position="96"/>
        <end position="126"/>
    </location>
</feature>
<dbReference type="PANTHER" id="PTHR40635:SF1">
    <property type="match status" value="1"/>
</dbReference>
<accession>A0A9P5KX89</accession>
<evidence type="ECO:0000256" key="1">
    <source>
        <dbReference type="SAM" id="MobiDB-lite"/>
    </source>
</evidence>
<proteinExistence type="predicted"/>
<organism evidence="2 3">
    <name type="scientific">Penicillium crustosum</name>
    <name type="common">Blue mold fungus</name>
    <dbReference type="NCBI Taxonomy" id="36656"/>
    <lineage>
        <taxon>Eukaryota</taxon>
        <taxon>Fungi</taxon>
        <taxon>Dikarya</taxon>
        <taxon>Ascomycota</taxon>
        <taxon>Pezizomycotina</taxon>
        <taxon>Eurotiomycetes</taxon>
        <taxon>Eurotiomycetidae</taxon>
        <taxon>Eurotiales</taxon>
        <taxon>Aspergillaceae</taxon>
        <taxon>Penicillium</taxon>
    </lineage>
</organism>
<evidence type="ECO:0000313" key="3">
    <source>
        <dbReference type="Proteomes" id="UP000701341"/>
    </source>
</evidence>
<feature type="compositionally biased region" description="Basic and acidic residues" evidence="1">
    <location>
        <begin position="102"/>
        <end position="117"/>
    </location>
</feature>
<dbReference type="Proteomes" id="UP000701341">
    <property type="component" value="Unassembled WGS sequence"/>
</dbReference>
<feature type="region of interest" description="Disordered" evidence="1">
    <location>
        <begin position="145"/>
        <end position="189"/>
    </location>
</feature>
<keyword evidence="3" id="KW-1185">Reference proteome</keyword>
<reference evidence="2" key="1">
    <citation type="submission" date="2020-02" db="EMBL/GenBank/DDBJ databases">
        <authorList>
            <person name="Lichtner F.J."/>
        </authorList>
    </citation>
    <scope>NUCLEOTIDE SEQUENCE</scope>
    <source>
        <strain evidence="2">G10</strain>
    </source>
</reference>
<gene>
    <name evidence="2" type="ORF">PCG10_007609</name>
</gene>
<sequence length="248" mass="28426">MAPIRRYLRISKYSVLECRIYLESPSDSRWLLDSRDPVLPRVIAAVRPLVLPKLREENERLFMRKKGKPVKDVIAEDEFEVAIFLRESRTRHSLLTRNKTFHGKEPQDQDSGPEPKPDLISGNTTANLVNSVDDEIMIESDSEADLELHKIPESEDEVALGNGRRPRKRNRTTRGDQVLPEDTPGSDEKKLRFSTHYESFNIHGWVLCLLITRKGDKTRPSAGVPESNRQPLMEEWISTQAQASVDDD</sequence>
<dbReference type="OrthoDB" id="5374757at2759"/>
<feature type="compositionally biased region" description="Polar residues" evidence="1">
    <location>
        <begin position="237"/>
        <end position="248"/>
    </location>
</feature>
<feature type="region of interest" description="Disordered" evidence="1">
    <location>
        <begin position="216"/>
        <end position="248"/>
    </location>
</feature>
<protein>
    <submittedName>
        <fullName evidence="2">Uncharacterized protein</fullName>
    </submittedName>
</protein>
<dbReference type="EMBL" id="JAAOZQ010000055">
    <property type="protein sequence ID" value="KAF7522145.1"/>
    <property type="molecule type" value="Genomic_DNA"/>
</dbReference>
<evidence type="ECO:0000313" key="2">
    <source>
        <dbReference type="EMBL" id="KAF7522145.1"/>
    </source>
</evidence>
<name>A0A9P5KX89_PENCR</name>
<dbReference type="AlphaFoldDB" id="A0A9P5KX89"/>
<comment type="caution">
    <text evidence="2">The sequence shown here is derived from an EMBL/GenBank/DDBJ whole genome shotgun (WGS) entry which is preliminary data.</text>
</comment>